<keyword evidence="5 8" id="KW-0028">Amino-acid biosynthesis</keyword>
<evidence type="ECO:0000313" key="11">
    <source>
        <dbReference type="Proteomes" id="UP000278143"/>
    </source>
</evidence>
<reference evidence="11" key="1">
    <citation type="journal article" date="2018" name="Nat. Microbiol.">
        <title>Leveraging single-cell genomics to expand the fungal tree of life.</title>
        <authorList>
            <person name="Ahrendt S.R."/>
            <person name="Quandt C.A."/>
            <person name="Ciobanu D."/>
            <person name="Clum A."/>
            <person name="Salamov A."/>
            <person name="Andreopoulos B."/>
            <person name="Cheng J.F."/>
            <person name="Woyke T."/>
            <person name="Pelin A."/>
            <person name="Henrissat B."/>
            <person name="Reynolds N.K."/>
            <person name="Benny G.L."/>
            <person name="Smith M.E."/>
            <person name="James T.Y."/>
            <person name="Grigoriev I.V."/>
        </authorList>
    </citation>
    <scope>NUCLEOTIDE SEQUENCE [LARGE SCALE GENOMIC DNA]</scope>
    <source>
        <strain evidence="11">Benny S71-1</strain>
    </source>
</reference>
<dbReference type="EC" id="4.2.3.5" evidence="4 8"/>
<evidence type="ECO:0000313" key="10">
    <source>
        <dbReference type="EMBL" id="RKP25929.1"/>
    </source>
</evidence>
<dbReference type="GO" id="GO:0005829">
    <property type="term" value="C:cytosol"/>
    <property type="evidence" value="ECO:0007669"/>
    <property type="project" value="TreeGrafter"/>
</dbReference>
<evidence type="ECO:0000256" key="8">
    <source>
        <dbReference type="RuleBase" id="RU000605"/>
    </source>
</evidence>
<comment type="catalytic activity">
    <reaction evidence="8">
        <text>5-O-(1-carboxyvinyl)-3-phosphoshikimate = chorismate + phosphate</text>
        <dbReference type="Rhea" id="RHEA:21020"/>
        <dbReference type="ChEBI" id="CHEBI:29748"/>
        <dbReference type="ChEBI" id="CHEBI:43474"/>
        <dbReference type="ChEBI" id="CHEBI:57701"/>
        <dbReference type="EC" id="4.2.3.5"/>
    </reaction>
</comment>
<keyword evidence="6 8" id="KW-0057">Aromatic amino acid biosynthesis</keyword>
<comment type="subunit">
    <text evidence="3">Homotetramer.</text>
</comment>
<dbReference type="PANTHER" id="PTHR21085">
    <property type="entry name" value="CHORISMATE SYNTHASE"/>
    <property type="match status" value="1"/>
</dbReference>
<dbReference type="Pfam" id="PF01264">
    <property type="entry name" value="Chorismate_synt"/>
    <property type="match status" value="1"/>
</dbReference>
<dbReference type="Gene3D" id="3.60.150.10">
    <property type="entry name" value="Chorismate synthase AroC"/>
    <property type="match status" value="1"/>
</dbReference>
<dbReference type="NCBIfam" id="TIGR00033">
    <property type="entry name" value="aroC"/>
    <property type="match status" value="1"/>
</dbReference>
<sequence length="423" mass="44933">MSTFGQVFRVTTYGESHCRSVGCIVDGCPPGMALTEDDVQPQLSRRRPGQSNLTTPVAPTQRDEKDRVEIQSGIECGVTLGTPIAMVVRNQDHRPHDYTETDLYPRPSHADWTYIQKYAVKASSGGGRASARETIGRVAAAGIAEKYLKLAYGIEIVAFVSSVGKACMPFIHAQDGAGAKSKAILDDFYTMLSKISRSDVDADMVRCPDAACCEEMRKEILEAKAENDSVGGTVTCVIRGLPAGLGEPCFDKLEAKLAHAMLSIPATKGFEIGSGFRGTTMRGHEHNDPWIKRDAAGNDRALGTATNNSGGVQGGISNGEPVYFRVAFKPPATISRNQETCTYDGVSGVLATRGRHDPCVVPRAVPIVEAMAALTIMDALMVQAARQHTAGRLPAIPLQPSMSGKAPAPNAAGTEGALAEATE</sequence>
<comment type="cofactor">
    <cofactor evidence="8">
        <name>FMNH2</name>
        <dbReference type="ChEBI" id="CHEBI:57618"/>
    </cofactor>
    <text evidence="8">Reduced FMN (FMNH(2)).</text>
</comment>
<dbReference type="PROSITE" id="PS00789">
    <property type="entry name" value="CHORISMATE_SYNTHASE_3"/>
    <property type="match status" value="1"/>
</dbReference>
<proteinExistence type="inferred from homology"/>
<feature type="region of interest" description="Disordered" evidence="9">
    <location>
        <begin position="35"/>
        <end position="64"/>
    </location>
</feature>
<feature type="compositionally biased region" description="Polar residues" evidence="9">
    <location>
        <begin position="49"/>
        <end position="58"/>
    </location>
</feature>
<evidence type="ECO:0000256" key="6">
    <source>
        <dbReference type="ARBA" id="ARBA00023141"/>
    </source>
</evidence>
<name>A0A4V1J1R0_9FUNG</name>
<dbReference type="Proteomes" id="UP000278143">
    <property type="component" value="Unassembled WGS sequence"/>
</dbReference>
<dbReference type="OrthoDB" id="1721239at2759"/>
<evidence type="ECO:0000256" key="9">
    <source>
        <dbReference type="SAM" id="MobiDB-lite"/>
    </source>
</evidence>
<evidence type="ECO:0000256" key="7">
    <source>
        <dbReference type="ARBA" id="ARBA00023239"/>
    </source>
</evidence>
<dbReference type="GO" id="GO:0008652">
    <property type="term" value="P:amino acid biosynthetic process"/>
    <property type="evidence" value="ECO:0007669"/>
    <property type="project" value="UniProtKB-KW"/>
</dbReference>
<organism evidence="10 11">
    <name type="scientific">Syncephalis pseudoplumigaleata</name>
    <dbReference type="NCBI Taxonomy" id="1712513"/>
    <lineage>
        <taxon>Eukaryota</taxon>
        <taxon>Fungi</taxon>
        <taxon>Fungi incertae sedis</taxon>
        <taxon>Zoopagomycota</taxon>
        <taxon>Zoopagomycotina</taxon>
        <taxon>Zoopagomycetes</taxon>
        <taxon>Zoopagales</taxon>
        <taxon>Piptocephalidaceae</taxon>
        <taxon>Syncephalis</taxon>
    </lineage>
</organism>
<dbReference type="EMBL" id="KZ989570">
    <property type="protein sequence ID" value="RKP25929.1"/>
    <property type="molecule type" value="Genomic_DNA"/>
</dbReference>
<dbReference type="PANTHER" id="PTHR21085:SF0">
    <property type="entry name" value="CHORISMATE SYNTHASE"/>
    <property type="match status" value="1"/>
</dbReference>
<evidence type="ECO:0000256" key="4">
    <source>
        <dbReference type="ARBA" id="ARBA00013036"/>
    </source>
</evidence>
<comment type="pathway">
    <text evidence="1 8">Metabolic intermediate biosynthesis; chorismate biosynthesis; chorismate from D-erythrose 4-phosphate and phosphoenolpyruvate: step 7/7.</text>
</comment>
<dbReference type="NCBIfam" id="NF003793">
    <property type="entry name" value="PRK05382.1"/>
    <property type="match status" value="1"/>
</dbReference>
<dbReference type="FunFam" id="3.60.150.10:FF:000004">
    <property type="entry name" value="Chorismate synthase"/>
    <property type="match status" value="1"/>
</dbReference>
<dbReference type="SUPFAM" id="SSF103263">
    <property type="entry name" value="Chorismate synthase, AroC"/>
    <property type="match status" value="1"/>
</dbReference>
<dbReference type="GO" id="GO:0010181">
    <property type="term" value="F:FMN binding"/>
    <property type="evidence" value="ECO:0007669"/>
    <property type="project" value="TreeGrafter"/>
</dbReference>
<evidence type="ECO:0000256" key="1">
    <source>
        <dbReference type="ARBA" id="ARBA00005044"/>
    </source>
</evidence>
<keyword evidence="11" id="KW-1185">Reference proteome</keyword>
<dbReference type="UniPathway" id="UPA00053">
    <property type="reaction ID" value="UER00090"/>
</dbReference>
<dbReference type="InterPro" id="IPR035904">
    <property type="entry name" value="Chorismate_synth_AroC_sf"/>
</dbReference>
<dbReference type="GO" id="GO:0009423">
    <property type="term" value="P:chorismate biosynthetic process"/>
    <property type="evidence" value="ECO:0007669"/>
    <property type="project" value="UniProtKB-UniPathway"/>
</dbReference>
<keyword evidence="7 8" id="KW-0456">Lyase</keyword>
<feature type="region of interest" description="Disordered" evidence="9">
    <location>
        <begin position="399"/>
        <end position="423"/>
    </location>
</feature>
<evidence type="ECO:0000256" key="5">
    <source>
        <dbReference type="ARBA" id="ARBA00022605"/>
    </source>
</evidence>
<evidence type="ECO:0000256" key="2">
    <source>
        <dbReference type="ARBA" id="ARBA00008014"/>
    </source>
</evidence>
<dbReference type="HAMAP" id="MF_00300">
    <property type="entry name" value="Chorismate_synth"/>
    <property type="match status" value="1"/>
</dbReference>
<dbReference type="GO" id="GO:0009073">
    <property type="term" value="P:aromatic amino acid family biosynthetic process"/>
    <property type="evidence" value="ECO:0007669"/>
    <property type="project" value="UniProtKB-KW"/>
</dbReference>
<dbReference type="PIRSF" id="PIRSF001456">
    <property type="entry name" value="Chorismate_synth"/>
    <property type="match status" value="1"/>
</dbReference>
<dbReference type="InterPro" id="IPR020541">
    <property type="entry name" value="Chorismate_synthase_CS"/>
</dbReference>
<feature type="compositionally biased region" description="Low complexity" evidence="9">
    <location>
        <begin position="411"/>
        <end position="423"/>
    </location>
</feature>
<evidence type="ECO:0000256" key="3">
    <source>
        <dbReference type="ARBA" id="ARBA00011881"/>
    </source>
</evidence>
<dbReference type="CDD" id="cd07304">
    <property type="entry name" value="Chorismate_synthase"/>
    <property type="match status" value="1"/>
</dbReference>
<dbReference type="AlphaFoldDB" id="A0A4V1J1R0"/>
<dbReference type="PROSITE" id="PS00787">
    <property type="entry name" value="CHORISMATE_SYNTHASE_1"/>
    <property type="match status" value="1"/>
</dbReference>
<dbReference type="InterPro" id="IPR000453">
    <property type="entry name" value="Chorismate_synth"/>
</dbReference>
<comment type="similarity">
    <text evidence="2 8">Belongs to the chorismate synthase family.</text>
</comment>
<accession>A0A4V1J1R0</accession>
<dbReference type="GO" id="GO:0004107">
    <property type="term" value="F:chorismate synthase activity"/>
    <property type="evidence" value="ECO:0007669"/>
    <property type="project" value="UniProtKB-EC"/>
</dbReference>
<protein>
    <recommendedName>
        <fullName evidence="4 8">Chorismate synthase</fullName>
        <ecNumber evidence="4 8">4.2.3.5</ecNumber>
    </recommendedName>
</protein>
<gene>
    <name evidence="10" type="ORF">SYNPS1DRAFT_32868</name>
</gene>